<dbReference type="InterPro" id="IPR051183">
    <property type="entry name" value="U1_U11-U12_snRNP_70-35kDa"/>
</dbReference>
<accession>A0A7S1FKM3</accession>
<dbReference type="AlphaFoldDB" id="A0A7S1FKM3"/>
<dbReference type="Gene3D" id="3.30.70.330">
    <property type="match status" value="1"/>
</dbReference>
<protein>
    <recommendedName>
        <fullName evidence="5">RRM domain-containing protein</fullName>
    </recommendedName>
</protein>
<evidence type="ECO:0000256" key="3">
    <source>
        <dbReference type="PROSITE-ProRule" id="PRU00176"/>
    </source>
</evidence>
<dbReference type="GO" id="GO:0071011">
    <property type="term" value="C:precatalytic spliceosome"/>
    <property type="evidence" value="ECO:0007669"/>
    <property type="project" value="TreeGrafter"/>
</dbReference>
<dbReference type="SUPFAM" id="SSF54928">
    <property type="entry name" value="RNA-binding domain, RBD"/>
    <property type="match status" value="1"/>
</dbReference>
<dbReference type="InterPro" id="IPR000504">
    <property type="entry name" value="RRM_dom"/>
</dbReference>
<dbReference type="GO" id="GO:0000398">
    <property type="term" value="P:mRNA splicing, via spliceosome"/>
    <property type="evidence" value="ECO:0007669"/>
    <property type="project" value="TreeGrafter"/>
</dbReference>
<dbReference type="GO" id="GO:0005685">
    <property type="term" value="C:U1 snRNP"/>
    <property type="evidence" value="ECO:0007669"/>
    <property type="project" value="TreeGrafter"/>
</dbReference>
<gene>
    <name evidence="6" type="ORF">NSCI0253_LOCUS46025</name>
</gene>
<evidence type="ECO:0000313" key="6">
    <source>
        <dbReference type="EMBL" id="CAD8871668.1"/>
    </source>
</evidence>
<name>A0A7S1FKM3_NOCSC</name>
<dbReference type="InterPro" id="IPR035979">
    <property type="entry name" value="RBD_domain_sf"/>
</dbReference>
<comment type="subcellular location">
    <subcellularLocation>
        <location evidence="1">Nucleus</location>
    </subcellularLocation>
</comment>
<dbReference type="Pfam" id="PF00076">
    <property type="entry name" value="RRM_1"/>
    <property type="match status" value="1"/>
</dbReference>
<sequence length="166" mass="18617">MAQVARWVPAVCRTSCRVPGGRLEGVTMMIDNPPSAGSFRYKIGTTLLVSGLAAGTRKTDIQGAFGDFGQIMRIDLEAGDAYVEFEDERDALDAMKDMNGVKLKGRALKVERTRTKQKAPRYFGSSPQEARRRERRTEHRSQPARRSPDRSRSRKRFDGPRTSGLQ</sequence>
<reference evidence="6" key="1">
    <citation type="submission" date="2021-01" db="EMBL/GenBank/DDBJ databases">
        <authorList>
            <person name="Corre E."/>
            <person name="Pelletier E."/>
            <person name="Niang G."/>
            <person name="Scheremetjew M."/>
            <person name="Finn R."/>
            <person name="Kale V."/>
            <person name="Holt S."/>
            <person name="Cochrane G."/>
            <person name="Meng A."/>
            <person name="Brown T."/>
            <person name="Cohen L."/>
        </authorList>
    </citation>
    <scope>NUCLEOTIDE SEQUENCE</scope>
</reference>
<dbReference type="GO" id="GO:0071004">
    <property type="term" value="C:U2-type prespliceosome"/>
    <property type="evidence" value="ECO:0007669"/>
    <property type="project" value="TreeGrafter"/>
</dbReference>
<dbReference type="PANTHER" id="PTHR13952">
    <property type="entry name" value="U1 SMALL NUCLEAR RIBONUCLEOPROTEIN 70 KD"/>
    <property type="match status" value="1"/>
</dbReference>
<evidence type="ECO:0000259" key="5">
    <source>
        <dbReference type="PROSITE" id="PS50102"/>
    </source>
</evidence>
<dbReference type="CDD" id="cd00590">
    <property type="entry name" value="RRM_SF"/>
    <property type="match status" value="1"/>
</dbReference>
<evidence type="ECO:0000256" key="1">
    <source>
        <dbReference type="ARBA" id="ARBA00004123"/>
    </source>
</evidence>
<feature type="region of interest" description="Disordered" evidence="4">
    <location>
        <begin position="112"/>
        <end position="166"/>
    </location>
</feature>
<proteinExistence type="predicted"/>
<evidence type="ECO:0000256" key="4">
    <source>
        <dbReference type="SAM" id="MobiDB-lite"/>
    </source>
</evidence>
<dbReference type="GO" id="GO:0003729">
    <property type="term" value="F:mRNA binding"/>
    <property type="evidence" value="ECO:0007669"/>
    <property type="project" value="TreeGrafter"/>
</dbReference>
<dbReference type="InterPro" id="IPR012677">
    <property type="entry name" value="Nucleotide-bd_a/b_plait_sf"/>
</dbReference>
<dbReference type="EMBL" id="HBFQ01064871">
    <property type="protein sequence ID" value="CAD8871668.1"/>
    <property type="molecule type" value="Transcribed_RNA"/>
</dbReference>
<keyword evidence="3" id="KW-0694">RNA-binding</keyword>
<dbReference type="PROSITE" id="PS50102">
    <property type="entry name" value="RRM"/>
    <property type="match status" value="1"/>
</dbReference>
<keyword evidence="2" id="KW-0539">Nucleus</keyword>
<dbReference type="PANTHER" id="PTHR13952:SF5">
    <property type="entry name" value="U1 SMALL NUCLEAR RIBONUCLEOPROTEIN 70 KDA"/>
    <property type="match status" value="1"/>
</dbReference>
<feature type="compositionally biased region" description="Basic and acidic residues" evidence="4">
    <location>
        <begin position="129"/>
        <end position="159"/>
    </location>
</feature>
<feature type="domain" description="RRM" evidence="5">
    <location>
        <begin position="45"/>
        <end position="115"/>
    </location>
</feature>
<organism evidence="6">
    <name type="scientific">Noctiluca scintillans</name>
    <name type="common">Sea sparkle</name>
    <name type="synonym">Red tide dinoflagellate</name>
    <dbReference type="NCBI Taxonomy" id="2966"/>
    <lineage>
        <taxon>Eukaryota</taxon>
        <taxon>Sar</taxon>
        <taxon>Alveolata</taxon>
        <taxon>Dinophyceae</taxon>
        <taxon>Noctilucales</taxon>
        <taxon>Noctilucaceae</taxon>
        <taxon>Noctiluca</taxon>
    </lineage>
</organism>
<dbReference type="GO" id="GO:0030619">
    <property type="term" value="F:U1 snRNA binding"/>
    <property type="evidence" value="ECO:0007669"/>
    <property type="project" value="TreeGrafter"/>
</dbReference>
<evidence type="ECO:0000256" key="2">
    <source>
        <dbReference type="ARBA" id="ARBA00023242"/>
    </source>
</evidence>
<dbReference type="SMART" id="SM00360">
    <property type="entry name" value="RRM"/>
    <property type="match status" value="1"/>
</dbReference>